<evidence type="ECO:0000256" key="8">
    <source>
        <dbReference type="ARBA" id="ARBA00023163"/>
    </source>
</evidence>
<keyword evidence="8" id="KW-0804">Transcription</keyword>
<dbReference type="HOGENOM" id="CLU_022902_4_0_1"/>
<dbReference type="GO" id="GO:0007507">
    <property type="term" value="P:heart development"/>
    <property type="evidence" value="ECO:0007669"/>
    <property type="project" value="UniProtKB-ARBA"/>
</dbReference>
<accession>G1NAN9</accession>
<comment type="subcellular location">
    <subcellularLocation>
        <location evidence="1">Nucleus</location>
    </subcellularLocation>
</comment>
<dbReference type="CDD" id="cd00265">
    <property type="entry name" value="MADS_MEF2_like"/>
    <property type="match status" value="1"/>
</dbReference>
<dbReference type="SMART" id="SM00432">
    <property type="entry name" value="MADS"/>
    <property type="match status" value="1"/>
</dbReference>
<keyword evidence="13" id="KW-1185">Reference proteome</keyword>
<dbReference type="GO" id="GO:0000978">
    <property type="term" value="F:RNA polymerase II cis-regulatory region sequence-specific DNA binding"/>
    <property type="evidence" value="ECO:0007669"/>
    <property type="project" value="TreeGrafter"/>
</dbReference>
<dbReference type="FunFam" id="3.40.1810.10:FF:000001">
    <property type="entry name" value="Myocyte-specific enhancer factor 2A homolog"/>
    <property type="match status" value="1"/>
</dbReference>
<keyword evidence="9" id="KW-0539">Nucleus</keyword>
<dbReference type="Gene3D" id="3.40.1810.10">
    <property type="entry name" value="Transcription factor, MADS-box"/>
    <property type="match status" value="1"/>
</dbReference>
<evidence type="ECO:0000313" key="13">
    <source>
        <dbReference type="Proteomes" id="UP000001645"/>
    </source>
</evidence>
<reference evidence="12 13" key="1">
    <citation type="journal article" date="2010" name="PLoS Biol.">
        <title>Multi-platform next-generation sequencing of the domestic turkey (Meleagris gallopavo): genome assembly and analysis.</title>
        <authorList>
            <person name="Dalloul R.A."/>
            <person name="Long J.A."/>
            <person name="Zimin A.V."/>
            <person name="Aslam L."/>
            <person name="Beal K."/>
            <person name="Blomberg L.A."/>
            <person name="Bouffard P."/>
            <person name="Burt D.W."/>
            <person name="Crasta O."/>
            <person name="Crooijmans R.P."/>
            <person name="Cooper K."/>
            <person name="Coulombe R.A."/>
            <person name="De S."/>
            <person name="Delany M.E."/>
            <person name="Dodgson J.B."/>
            <person name="Dong J.J."/>
            <person name="Evans C."/>
            <person name="Frederickson K.M."/>
            <person name="Flicek P."/>
            <person name="Florea L."/>
            <person name="Folkerts O."/>
            <person name="Groenen M.A."/>
            <person name="Harkins T.T."/>
            <person name="Herrero J."/>
            <person name="Hoffmann S."/>
            <person name="Megens H.J."/>
            <person name="Jiang A."/>
            <person name="de Jong P."/>
            <person name="Kaiser P."/>
            <person name="Kim H."/>
            <person name="Kim K.W."/>
            <person name="Kim S."/>
            <person name="Langenberger D."/>
            <person name="Lee M.K."/>
            <person name="Lee T."/>
            <person name="Mane S."/>
            <person name="Marcais G."/>
            <person name="Marz M."/>
            <person name="McElroy A.P."/>
            <person name="Modise T."/>
            <person name="Nefedov M."/>
            <person name="Notredame C."/>
            <person name="Paton I.R."/>
            <person name="Payne W.S."/>
            <person name="Pertea G."/>
            <person name="Prickett D."/>
            <person name="Puiu D."/>
            <person name="Qioa D."/>
            <person name="Raineri E."/>
            <person name="Ruffier M."/>
            <person name="Salzberg S.L."/>
            <person name="Schatz M.C."/>
            <person name="Scheuring C."/>
            <person name="Schmidt C.J."/>
            <person name="Schroeder S."/>
            <person name="Searle S.M."/>
            <person name="Smith E.J."/>
            <person name="Smith J."/>
            <person name="Sonstegard T.S."/>
            <person name="Stadler P.F."/>
            <person name="Tafer H."/>
            <person name="Tu Z.J."/>
            <person name="Van Tassell C.P."/>
            <person name="Vilella A.J."/>
            <person name="Williams K.P."/>
            <person name="Yorke J.A."/>
            <person name="Zhang L."/>
            <person name="Zhang H.B."/>
            <person name="Zhang X."/>
            <person name="Zhang Y."/>
            <person name="Reed K.M."/>
        </authorList>
    </citation>
    <scope>NUCLEOTIDE SEQUENCE [LARGE SCALE GENOMIC DNA]</scope>
</reference>
<dbReference type="InterPro" id="IPR036879">
    <property type="entry name" value="TF_MADSbox_sf"/>
</dbReference>
<dbReference type="PROSITE" id="PS50066">
    <property type="entry name" value="MADS_BOX_2"/>
    <property type="match status" value="1"/>
</dbReference>
<dbReference type="Bgee" id="ENSMGAG00000009283">
    <property type="expression patterns" value="Expressed in pectoralis major and 17 other cell types or tissues"/>
</dbReference>
<feature type="compositionally biased region" description="Polar residues" evidence="10">
    <location>
        <begin position="388"/>
        <end position="401"/>
    </location>
</feature>
<feature type="compositionally biased region" description="Polar residues" evidence="10">
    <location>
        <begin position="210"/>
        <end position="233"/>
    </location>
</feature>
<dbReference type="Proteomes" id="UP000001645">
    <property type="component" value="Chromosome 12"/>
</dbReference>
<dbReference type="PRINTS" id="PR00404">
    <property type="entry name" value="MADSDOMAIN"/>
</dbReference>
<keyword evidence="2" id="KW-0217">Developmental protein</keyword>
<organism evidence="12 13">
    <name type="scientific">Meleagris gallopavo</name>
    <name type="common">Wild turkey</name>
    <dbReference type="NCBI Taxonomy" id="9103"/>
    <lineage>
        <taxon>Eukaryota</taxon>
        <taxon>Metazoa</taxon>
        <taxon>Chordata</taxon>
        <taxon>Craniata</taxon>
        <taxon>Vertebrata</taxon>
        <taxon>Euteleostomi</taxon>
        <taxon>Archelosauria</taxon>
        <taxon>Archosauria</taxon>
        <taxon>Dinosauria</taxon>
        <taxon>Saurischia</taxon>
        <taxon>Theropoda</taxon>
        <taxon>Coelurosauria</taxon>
        <taxon>Aves</taxon>
        <taxon>Neognathae</taxon>
        <taxon>Galloanserae</taxon>
        <taxon>Galliformes</taxon>
        <taxon>Phasianidae</taxon>
        <taxon>Meleagridinae</taxon>
        <taxon>Meleagris</taxon>
    </lineage>
</organism>
<evidence type="ECO:0000256" key="9">
    <source>
        <dbReference type="ARBA" id="ARBA00023242"/>
    </source>
</evidence>
<evidence type="ECO:0000256" key="3">
    <source>
        <dbReference type="ARBA" id="ARBA00022553"/>
    </source>
</evidence>
<keyword evidence="3" id="KW-0597">Phosphoprotein</keyword>
<dbReference type="GO" id="GO:0005634">
    <property type="term" value="C:nucleus"/>
    <property type="evidence" value="ECO:0007669"/>
    <property type="project" value="UniProtKB-SubCell"/>
</dbReference>
<dbReference type="AlphaFoldDB" id="G1NAN9"/>
<feature type="region of interest" description="Disordered" evidence="10">
    <location>
        <begin position="175"/>
        <end position="268"/>
    </location>
</feature>
<feature type="region of interest" description="Disordered" evidence="10">
    <location>
        <begin position="388"/>
        <end position="442"/>
    </location>
</feature>
<keyword evidence="5" id="KW-0805">Transcription regulation</keyword>
<dbReference type="PANTHER" id="PTHR11945:SF534">
    <property type="entry name" value="MYOCYTE-SPECIFIC ENHANCER FACTOR 2"/>
    <property type="match status" value="1"/>
</dbReference>
<evidence type="ECO:0000313" key="12">
    <source>
        <dbReference type="Ensembl" id="ENSMGAP00000009610.3"/>
    </source>
</evidence>
<dbReference type="SUPFAM" id="SSF55455">
    <property type="entry name" value="SRF-like"/>
    <property type="match status" value="1"/>
</dbReference>
<dbReference type="Pfam" id="PF00319">
    <property type="entry name" value="SRF-TF"/>
    <property type="match status" value="1"/>
</dbReference>
<keyword evidence="6" id="KW-0238">DNA-binding</keyword>
<protein>
    <submittedName>
        <fullName evidence="12">Myocyte enhancer factor 2A</fullName>
    </submittedName>
</protein>
<dbReference type="InterPro" id="IPR022102">
    <property type="entry name" value="HJURP_C"/>
</dbReference>
<reference evidence="12" key="3">
    <citation type="submission" date="2025-09" db="UniProtKB">
        <authorList>
            <consortium name="Ensembl"/>
        </authorList>
    </citation>
    <scope>IDENTIFICATION</scope>
</reference>
<evidence type="ECO:0000256" key="4">
    <source>
        <dbReference type="ARBA" id="ARBA00022782"/>
    </source>
</evidence>
<keyword evidence="7" id="KW-0010">Activator</keyword>
<gene>
    <name evidence="12" type="primary">MEF2A</name>
</gene>
<dbReference type="GO" id="GO:0000981">
    <property type="term" value="F:DNA-binding transcription factor activity, RNA polymerase II-specific"/>
    <property type="evidence" value="ECO:0007669"/>
    <property type="project" value="TreeGrafter"/>
</dbReference>
<feature type="compositionally biased region" description="Pro residues" evidence="10">
    <location>
        <begin position="421"/>
        <end position="430"/>
    </location>
</feature>
<dbReference type="InterPro" id="IPR033896">
    <property type="entry name" value="MEF2-like_N"/>
</dbReference>
<reference evidence="12" key="2">
    <citation type="submission" date="2025-08" db="UniProtKB">
        <authorList>
            <consortium name="Ensembl"/>
        </authorList>
    </citation>
    <scope>IDENTIFICATION</scope>
</reference>
<name>G1NAN9_MELGA</name>
<dbReference type="OrthoDB" id="1898716at2759"/>
<proteinExistence type="predicted"/>
<sequence>MGRKKIQITRIMDERNRQVTFTKRKFGLMKKAYELSVLCDCEIALIIFNSSNKLFQYASTDMDKVLLKYTEYNEPHESRTNSDIVETLRKKGLNGCESPDADDYFEHSPLSEDRFSKLNEDSDFIFKRGPPGLPAQNFSMSVTVPVSNPNTLTYSNPGSSLVSPSLAASSSLTDTTMLSPPQTTLHRNVSPGAPQRPPSTGNAGGMLGTTDLTVPNGAGTSPVGNGFVNSRASPSLLGTAGGGNGLGKVMPTKSPPPPGGGNLGMNNRKPDLRVVIPPSSKGMMPPLTEEDELELNTQRISSSQSTQPLATPVVSVTTPSLPPQGLVYSAMPTAYNTDYSLTSADLSALQGFNSPGMLSLGQVSAWQQHHLGPATLSSLVTGSQISQGSNLSINTNQNINIKSEPISPPRDRVTPSGFPQQQPPQQPQPRSPHSSRRSARSWAALLSTASAAPAAPTMAATGRTLGVTSTLLWCWEGRQIQKIERVRQ</sequence>
<dbReference type="Ensembl" id="ENSMGAT00000010439.3">
    <property type="protein sequence ID" value="ENSMGAP00000009610.3"/>
    <property type="gene ID" value="ENSMGAG00000009283.3"/>
</dbReference>
<evidence type="ECO:0000256" key="6">
    <source>
        <dbReference type="ARBA" id="ARBA00023125"/>
    </source>
</evidence>
<dbReference type="GeneTree" id="ENSGT00940000156205"/>
<evidence type="ECO:0000259" key="11">
    <source>
        <dbReference type="PROSITE" id="PS50066"/>
    </source>
</evidence>
<dbReference type="GO" id="GO:0042826">
    <property type="term" value="F:histone deacetylase binding"/>
    <property type="evidence" value="ECO:0007669"/>
    <property type="project" value="TreeGrafter"/>
</dbReference>
<dbReference type="PANTHER" id="PTHR11945">
    <property type="entry name" value="MADS BOX PROTEIN"/>
    <property type="match status" value="1"/>
</dbReference>
<dbReference type="PROSITE" id="PS00350">
    <property type="entry name" value="MADS_BOX_1"/>
    <property type="match status" value="1"/>
</dbReference>
<evidence type="ECO:0000256" key="2">
    <source>
        <dbReference type="ARBA" id="ARBA00022473"/>
    </source>
</evidence>
<dbReference type="GO" id="GO:0030154">
    <property type="term" value="P:cell differentiation"/>
    <property type="evidence" value="ECO:0007669"/>
    <property type="project" value="UniProtKB-KW"/>
</dbReference>
<dbReference type="InterPro" id="IPR002100">
    <property type="entry name" value="TF_MADSbox"/>
</dbReference>
<dbReference type="GO" id="GO:0046983">
    <property type="term" value="F:protein dimerization activity"/>
    <property type="evidence" value="ECO:0007669"/>
    <property type="project" value="InterPro"/>
</dbReference>
<dbReference type="GO" id="GO:0045944">
    <property type="term" value="P:positive regulation of transcription by RNA polymerase II"/>
    <property type="evidence" value="ECO:0007669"/>
    <property type="project" value="InterPro"/>
</dbReference>
<evidence type="ECO:0000256" key="7">
    <source>
        <dbReference type="ARBA" id="ARBA00023159"/>
    </source>
</evidence>
<dbReference type="Pfam" id="PF12347">
    <property type="entry name" value="HJURP_C"/>
    <property type="match status" value="1"/>
</dbReference>
<evidence type="ECO:0000256" key="1">
    <source>
        <dbReference type="ARBA" id="ARBA00004123"/>
    </source>
</evidence>
<keyword evidence="4" id="KW-0221">Differentiation</keyword>
<feature type="domain" description="MADS-box" evidence="11">
    <location>
        <begin position="1"/>
        <end position="61"/>
    </location>
</feature>
<evidence type="ECO:0000256" key="5">
    <source>
        <dbReference type="ARBA" id="ARBA00023015"/>
    </source>
</evidence>
<evidence type="ECO:0000256" key="10">
    <source>
        <dbReference type="SAM" id="MobiDB-lite"/>
    </source>
</evidence>